<dbReference type="InterPro" id="IPR002823">
    <property type="entry name" value="DUF112_TM"/>
</dbReference>
<feature type="transmembrane region" description="Helical" evidence="1">
    <location>
        <begin position="388"/>
        <end position="407"/>
    </location>
</feature>
<dbReference type="STRING" id="464029.SAMN02982989_0160"/>
<evidence type="ECO:0000313" key="3">
    <source>
        <dbReference type="EMBL" id="SMF56386.1"/>
    </source>
</evidence>
<dbReference type="Pfam" id="PF01970">
    <property type="entry name" value="TctA"/>
    <property type="match status" value="1"/>
</dbReference>
<feature type="transmembrane region" description="Helical" evidence="1">
    <location>
        <begin position="61"/>
        <end position="81"/>
    </location>
</feature>
<dbReference type="Proteomes" id="UP000192903">
    <property type="component" value="Unassembled WGS sequence"/>
</dbReference>
<proteinExistence type="predicted"/>
<keyword evidence="1" id="KW-1133">Transmembrane helix</keyword>
<dbReference type="RefSeq" id="WP_085423527.1">
    <property type="nucleotide sequence ID" value="NZ_FXAF01000007.1"/>
</dbReference>
<feature type="transmembrane region" description="Helical" evidence="1">
    <location>
        <begin position="259"/>
        <end position="281"/>
    </location>
</feature>
<keyword evidence="1" id="KW-0472">Membrane</keyword>
<dbReference type="AlphaFoldDB" id="A0A1X7FPS2"/>
<feature type="transmembrane region" description="Helical" evidence="1">
    <location>
        <begin position="321"/>
        <end position="342"/>
    </location>
</feature>
<feature type="transmembrane region" description="Helical" evidence="1">
    <location>
        <begin position="354"/>
        <end position="381"/>
    </location>
</feature>
<feature type="transmembrane region" description="Helical" evidence="1">
    <location>
        <begin position="20"/>
        <end position="49"/>
    </location>
</feature>
<feature type="transmembrane region" description="Helical" evidence="1">
    <location>
        <begin position="463"/>
        <end position="486"/>
    </location>
</feature>
<evidence type="ECO:0000259" key="2">
    <source>
        <dbReference type="Pfam" id="PF01970"/>
    </source>
</evidence>
<protein>
    <submittedName>
        <fullName evidence="3">Tripartite tricarboxylate transporter TctA family protein</fullName>
    </submittedName>
</protein>
<name>A0A1X7FPS2_9HYPH</name>
<feature type="domain" description="DUF112" evidence="2">
    <location>
        <begin position="20"/>
        <end position="438"/>
    </location>
</feature>
<dbReference type="PANTHER" id="PTHR35342:SF5">
    <property type="entry name" value="TRICARBOXYLIC TRANSPORT PROTEIN"/>
    <property type="match status" value="1"/>
</dbReference>
<sequence length="500" mass="51900">MEILSNLALGATVAFSPENLLYCFLGTLLGTFIGVLPGVGPVVTIAVLLPLTFGLSPEGALIMLAGIYYGAAYGGSTTAILMNLPGESSAAVTCLDGYQMARKGEAGKALAVAAIGSFIAGTIGTILIAAFAPPLTAVALDFGPAEYFSMILMAVIFSTILGQGSLLTGIAMAALGGLVGLAGTDVNSGVSRYTFGLSGLADGIDFAVVGMGLFAFTEIVRTLEEPEELERGTAPVGKIRLGLSDFRATLPSILRGSAIGSFFGILPGAGQVVSSFAAYMFEKKISKRPHEFGNGAIEGVAAPESANNAAAQTAFIPMLTLGIPGTATMALMLGAMLIQGITPGPQVMTQHPTLFWGLIVSMWIGNGMLVLLNLPLVGLWVKLLKVPYRWLCPAILMFSCIGIYSVNFNTTDIALAALFGVAGYVFLKLDCAPAPFVLGFILGPLMEENMRRAMLFSRGDLSIFATSPISAGFLAVTAVVLAAMAVPKIRKRKEEAIASE</sequence>
<keyword evidence="4" id="KW-1185">Reference proteome</keyword>
<evidence type="ECO:0000313" key="4">
    <source>
        <dbReference type="Proteomes" id="UP000192903"/>
    </source>
</evidence>
<feature type="transmembrane region" description="Helical" evidence="1">
    <location>
        <begin position="413"/>
        <end position="442"/>
    </location>
</feature>
<accession>A0A1X7FPS2</accession>
<feature type="transmembrane region" description="Helical" evidence="1">
    <location>
        <begin position="109"/>
        <end position="131"/>
    </location>
</feature>
<gene>
    <name evidence="3" type="ORF">SAMN02982989_0160</name>
</gene>
<feature type="transmembrane region" description="Helical" evidence="1">
    <location>
        <begin position="151"/>
        <end position="181"/>
    </location>
</feature>
<evidence type="ECO:0000256" key="1">
    <source>
        <dbReference type="SAM" id="Phobius"/>
    </source>
</evidence>
<dbReference type="PANTHER" id="PTHR35342">
    <property type="entry name" value="TRICARBOXYLIC TRANSPORT PROTEIN"/>
    <property type="match status" value="1"/>
</dbReference>
<organism evidence="3 4">
    <name type="scientific">Xaviernesmea oryzae</name>
    <dbReference type="NCBI Taxonomy" id="464029"/>
    <lineage>
        <taxon>Bacteria</taxon>
        <taxon>Pseudomonadati</taxon>
        <taxon>Pseudomonadota</taxon>
        <taxon>Alphaproteobacteria</taxon>
        <taxon>Hyphomicrobiales</taxon>
        <taxon>Rhizobiaceae</taxon>
        <taxon>Rhizobium/Agrobacterium group</taxon>
        <taxon>Xaviernesmea</taxon>
    </lineage>
</organism>
<dbReference type="EMBL" id="FXAF01000007">
    <property type="protein sequence ID" value="SMF56386.1"/>
    <property type="molecule type" value="Genomic_DNA"/>
</dbReference>
<dbReference type="OrthoDB" id="7323395at2"/>
<keyword evidence="1" id="KW-0812">Transmembrane</keyword>
<reference evidence="4" key="1">
    <citation type="submission" date="2017-04" db="EMBL/GenBank/DDBJ databases">
        <authorList>
            <person name="Varghese N."/>
            <person name="Submissions S."/>
        </authorList>
    </citation>
    <scope>NUCLEOTIDE SEQUENCE [LARGE SCALE GENOMIC DNA]</scope>
    <source>
        <strain evidence="4">B4P</strain>
    </source>
</reference>